<comment type="subcellular location">
    <subcellularLocation>
        <location evidence="1">Membrane</location>
        <topology evidence="1">Multi-pass membrane protein</topology>
    </subcellularLocation>
</comment>
<evidence type="ECO:0000313" key="11">
    <source>
        <dbReference type="EMBL" id="CAH3123561.1"/>
    </source>
</evidence>
<feature type="transmembrane region" description="Helical" evidence="9">
    <location>
        <begin position="46"/>
        <end position="67"/>
    </location>
</feature>
<feature type="transmembrane region" description="Helical" evidence="9">
    <location>
        <begin position="126"/>
        <end position="146"/>
    </location>
</feature>
<dbReference type="CDD" id="cd00637">
    <property type="entry name" value="7tm_classA_rhodopsin-like"/>
    <property type="match status" value="1"/>
</dbReference>
<protein>
    <recommendedName>
        <fullName evidence="10">G-protein coupled receptors family 1 profile domain-containing protein</fullName>
    </recommendedName>
</protein>
<evidence type="ECO:0000256" key="3">
    <source>
        <dbReference type="ARBA" id="ARBA00022989"/>
    </source>
</evidence>
<keyword evidence="7 8" id="KW-0807">Transducer</keyword>
<evidence type="ECO:0000256" key="4">
    <source>
        <dbReference type="ARBA" id="ARBA00023040"/>
    </source>
</evidence>
<evidence type="ECO:0000256" key="5">
    <source>
        <dbReference type="ARBA" id="ARBA00023136"/>
    </source>
</evidence>
<sequence length="304" mass="34606">MDLDIERFSFALSLTSIPFYITGFIGNVLVIRIVHKTRAMHTTTNYLLANLAASDCVTILLAPLYFYSHLLSHQSNGFGNFTCKFLVLTYISVAATSFTLTLLAIERYHALLKPFRTGLRLKKDNVKKAIIIIWIASILLCSPEFFIQEWSETFSTCVGVWSFHINQTSRVLMIRFCIFTSYIPLAIFLYCYGSLIKGLHFTNTICSANGTEEDRSNKKKLVVTFMMATAGFVICYLPIQVFYTFVALGGDKHISFKLHSTLSALVTFIFDCSLCFNPILYAFRSTSFRDGFKRIMLCRRKPSE</sequence>
<keyword evidence="6 8" id="KW-0675">Receptor</keyword>
<evidence type="ECO:0000256" key="1">
    <source>
        <dbReference type="ARBA" id="ARBA00004141"/>
    </source>
</evidence>
<dbReference type="Proteomes" id="UP001159405">
    <property type="component" value="Unassembled WGS sequence"/>
</dbReference>
<proteinExistence type="inferred from homology"/>
<organism evidence="11 12">
    <name type="scientific">Porites lobata</name>
    <dbReference type="NCBI Taxonomy" id="104759"/>
    <lineage>
        <taxon>Eukaryota</taxon>
        <taxon>Metazoa</taxon>
        <taxon>Cnidaria</taxon>
        <taxon>Anthozoa</taxon>
        <taxon>Hexacorallia</taxon>
        <taxon>Scleractinia</taxon>
        <taxon>Fungiina</taxon>
        <taxon>Poritidae</taxon>
        <taxon>Porites</taxon>
    </lineage>
</organism>
<evidence type="ECO:0000256" key="9">
    <source>
        <dbReference type="SAM" id="Phobius"/>
    </source>
</evidence>
<evidence type="ECO:0000256" key="6">
    <source>
        <dbReference type="ARBA" id="ARBA00023170"/>
    </source>
</evidence>
<evidence type="ECO:0000259" key="10">
    <source>
        <dbReference type="PROSITE" id="PS50262"/>
    </source>
</evidence>
<name>A0ABN8NYX8_9CNID</name>
<evidence type="ECO:0000256" key="7">
    <source>
        <dbReference type="ARBA" id="ARBA00023224"/>
    </source>
</evidence>
<keyword evidence="3 9" id="KW-1133">Transmembrane helix</keyword>
<reference evidence="11 12" key="1">
    <citation type="submission" date="2022-05" db="EMBL/GenBank/DDBJ databases">
        <authorList>
            <consortium name="Genoscope - CEA"/>
            <person name="William W."/>
        </authorList>
    </citation>
    <scope>NUCLEOTIDE SEQUENCE [LARGE SCALE GENOMIC DNA]</scope>
</reference>
<dbReference type="InterPro" id="IPR017452">
    <property type="entry name" value="GPCR_Rhodpsn_7TM"/>
</dbReference>
<dbReference type="PANTHER" id="PTHR45695:SF9">
    <property type="entry name" value="LEUCOKININ RECEPTOR"/>
    <property type="match status" value="1"/>
</dbReference>
<feature type="transmembrane region" description="Helical" evidence="9">
    <location>
        <begin position="263"/>
        <end position="283"/>
    </location>
</feature>
<dbReference type="PROSITE" id="PS00237">
    <property type="entry name" value="G_PROTEIN_RECEP_F1_1"/>
    <property type="match status" value="1"/>
</dbReference>
<keyword evidence="2 8" id="KW-0812">Transmembrane</keyword>
<dbReference type="Gene3D" id="1.20.1070.10">
    <property type="entry name" value="Rhodopsin 7-helix transmembrane proteins"/>
    <property type="match status" value="1"/>
</dbReference>
<keyword evidence="12" id="KW-1185">Reference proteome</keyword>
<feature type="transmembrane region" description="Helical" evidence="9">
    <location>
        <begin position="12"/>
        <end position="34"/>
    </location>
</feature>
<comment type="similarity">
    <text evidence="8">Belongs to the G-protein coupled receptor 1 family.</text>
</comment>
<dbReference type="PROSITE" id="PS50262">
    <property type="entry name" value="G_PROTEIN_RECEP_F1_2"/>
    <property type="match status" value="1"/>
</dbReference>
<feature type="transmembrane region" description="Helical" evidence="9">
    <location>
        <begin position="221"/>
        <end position="243"/>
    </location>
</feature>
<feature type="transmembrane region" description="Helical" evidence="9">
    <location>
        <begin position="87"/>
        <end position="105"/>
    </location>
</feature>
<dbReference type="EMBL" id="CALNXK010000038">
    <property type="protein sequence ID" value="CAH3123561.1"/>
    <property type="molecule type" value="Genomic_DNA"/>
</dbReference>
<evidence type="ECO:0000256" key="8">
    <source>
        <dbReference type="RuleBase" id="RU000688"/>
    </source>
</evidence>
<accession>A0ABN8NYX8</accession>
<dbReference type="Pfam" id="PF00001">
    <property type="entry name" value="7tm_1"/>
    <property type="match status" value="1"/>
</dbReference>
<dbReference type="SUPFAM" id="SSF81321">
    <property type="entry name" value="Family A G protein-coupled receptor-like"/>
    <property type="match status" value="1"/>
</dbReference>
<feature type="transmembrane region" description="Helical" evidence="9">
    <location>
        <begin position="172"/>
        <end position="192"/>
    </location>
</feature>
<feature type="domain" description="G-protein coupled receptors family 1 profile" evidence="10">
    <location>
        <begin position="26"/>
        <end position="281"/>
    </location>
</feature>
<dbReference type="PANTHER" id="PTHR45695">
    <property type="entry name" value="LEUCOKININ RECEPTOR-RELATED"/>
    <property type="match status" value="1"/>
</dbReference>
<keyword evidence="5 9" id="KW-0472">Membrane</keyword>
<keyword evidence="4 8" id="KW-0297">G-protein coupled receptor</keyword>
<gene>
    <name evidence="11" type="ORF">PLOB_00030072</name>
</gene>
<dbReference type="PRINTS" id="PR00237">
    <property type="entry name" value="GPCRRHODOPSN"/>
</dbReference>
<evidence type="ECO:0000256" key="2">
    <source>
        <dbReference type="ARBA" id="ARBA00022692"/>
    </source>
</evidence>
<dbReference type="InterPro" id="IPR000276">
    <property type="entry name" value="GPCR_Rhodpsn"/>
</dbReference>
<comment type="caution">
    <text evidence="11">The sequence shown here is derived from an EMBL/GenBank/DDBJ whole genome shotgun (WGS) entry which is preliminary data.</text>
</comment>
<evidence type="ECO:0000313" key="12">
    <source>
        <dbReference type="Proteomes" id="UP001159405"/>
    </source>
</evidence>